<evidence type="ECO:0000313" key="1">
    <source>
        <dbReference type="EMBL" id="ETR73665.1"/>
    </source>
</evidence>
<protein>
    <submittedName>
        <fullName evidence="1">Uncharacterized protein</fullName>
    </submittedName>
</protein>
<accession>A0A1V1PG75</accession>
<dbReference type="Proteomes" id="UP000189670">
    <property type="component" value="Unassembled WGS sequence"/>
</dbReference>
<proteinExistence type="predicted"/>
<sequence>MKLNELLKQPEGRRLEFKEKFPKKADLCTNALLLISDDPLKHQFFPYAKIECARFKGTQQELEKYLWGAEKKRNL</sequence>
<comment type="caution">
    <text evidence="1">The sequence shown here is derived from an EMBL/GenBank/DDBJ whole genome shotgun (WGS) entry which is preliminary data.</text>
</comment>
<evidence type="ECO:0000313" key="2">
    <source>
        <dbReference type="Proteomes" id="UP000189670"/>
    </source>
</evidence>
<dbReference type="EMBL" id="ATBP01000045">
    <property type="protein sequence ID" value="ETR73665.1"/>
    <property type="molecule type" value="Genomic_DNA"/>
</dbReference>
<organism evidence="1 2">
    <name type="scientific">Candidatus Magnetoglobus multicellularis str. Araruama</name>
    <dbReference type="NCBI Taxonomy" id="890399"/>
    <lineage>
        <taxon>Bacteria</taxon>
        <taxon>Pseudomonadati</taxon>
        <taxon>Thermodesulfobacteriota</taxon>
        <taxon>Desulfobacteria</taxon>
        <taxon>Desulfobacterales</taxon>
        <taxon>Desulfobacteraceae</taxon>
        <taxon>Candidatus Magnetoglobus</taxon>
    </lineage>
</organism>
<dbReference type="AlphaFoldDB" id="A0A1V1PG75"/>
<reference evidence="2" key="1">
    <citation type="submission" date="2012-11" db="EMBL/GenBank/DDBJ databases">
        <authorList>
            <person name="Lucero-Rivera Y.E."/>
            <person name="Tovar-Ramirez D."/>
        </authorList>
    </citation>
    <scope>NUCLEOTIDE SEQUENCE [LARGE SCALE GENOMIC DNA]</scope>
    <source>
        <strain evidence="2">Araruama</strain>
    </source>
</reference>
<name>A0A1V1PG75_9BACT</name>
<gene>
    <name evidence="1" type="ORF">OMM_06795</name>
</gene>